<dbReference type="Gene3D" id="3.40.50.1820">
    <property type="entry name" value="alpha/beta hydrolase"/>
    <property type="match status" value="1"/>
</dbReference>
<keyword evidence="2" id="KW-0378">Hydrolase</keyword>
<proteinExistence type="predicted"/>
<dbReference type="PRINTS" id="PR00412">
    <property type="entry name" value="EPOXHYDRLASE"/>
</dbReference>
<dbReference type="InterPro" id="IPR050266">
    <property type="entry name" value="AB_hydrolase_sf"/>
</dbReference>
<dbReference type="PRINTS" id="PR00111">
    <property type="entry name" value="ABHYDROLASE"/>
</dbReference>
<dbReference type="InterPro" id="IPR000073">
    <property type="entry name" value="AB_hydrolase_1"/>
</dbReference>
<dbReference type="PANTHER" id="PTHR43798">
    <property type="entry name" value="MONOACYLGLYCEROL LIPASE"/>
    <property type="match status" value="1"/>
</dbReference>
<dbReference type="InterPro" id="IPR029058">
    <property type="entry name" value="AB_hydrolase_fold"/>
</dbReference>
<dbReference type="RefSeq" id="WP_305990216.1">
    <property type="nucleotide sequence ID" value="NZ_JAVAMP010000001.1"/>
</dbReference>
<sequence length="291" mass="33599">MKVANLDLEYKIWGAGKKVLLIEVGIGSSFYNWIPFVEKVMQDFTVIMYHRAGYGSSEVSKNPRTTEYIAYELNNLLKSLGIQDKIMIMGHSFGGLCALHFVKLFPDKVNGLVLLDSTSPNFNRLYDLDIPIMNSLISIDQLIQSNLDHSNKTKEELKEHYCVMIEESYNRISEYEANKFEAFISSPKLFQTVSEELRHWELSSEKIKRLSKFPNIPLTVIARDIETSVNAFIKYNIPEEEAREYERVWRELQIELAKLSNQGGIIIADRSDHEIHIDRPEIVIQSLTSFL</sequence>
<accession>A0ABT9IUD7</accession>
<dbReference type="Pfam" id="PF00561">
    <property type="entry name" value="Abhydrolase_1"/>
    <property type="match status" value="1"/>
</dbReference>
<evidence type="ECO:0000313" key="3">
    <source>
        <dbReference type="Proteomes" id="UP001231941"/>
    </source>
</evidence>
<feature type="domain" description="AB hydrolase-1" evidence="1">
    <location>
        <begin position="19"/>
        <end position="121"/>
    </location>
</feature>
<reference evidence="2 3" key="1">
    <citation type="submission" date="2023-08" db="EMBL/GenBank/DDBJ databases">
        <authorList>
            <person name="Park J.-S."/>
        </authorList>
    </citation>
    <scope>NUCLEOTIDE SEQUENCE [LARGE SCALE GENOMIC DNA]</scope>
    <source>
        <strain evidence="2 3">2205SS18-9</strain>
    </source>
</reference>
<name>A0ABT9IUD7_9BACL</name>
<dbReference type="InterPro" id="IPR000639">
    <property type="entry name" value="Epox_hydrolase-like"/>
</dbReference>
<dbReference type="GO" id="GO:0016787">
    <property type="term" value="F:hydrolase activity"/>
    <property type="evidence" value="ECO:0007669"/>
    <property type="project" value="UniProtKB-KW"/>
</dbReference>
<dbReference type="PANTHER" id="PTHR43798:SF33">
    <property type="entry name" value="HYDROLASE, PUTATIVE (AFU_ORTHOLOGUE AFUA_2G14860)-RELATED"/>
    <property type="match status" value="1"/>
</dbReference>
<dbReference type="Proteomes" id="UP001231941">
    <property type="component" value="Unassembled WGS sequence"/>
</dbReference>
<organism evidence="2 3">
    <name type="scientific">Chengkuizengella axinellae</name>
    <dbReference type="NCBI Taxonomy" id="3064388"/>
    <lineage>
        <taxon>Bacteria</taxon>
        <taxon>Bacillati</taxon>
        <taxon>Bacillota</taxon>
        <taxon>Bacilli</taxon>
        <taxon>Bacillales</taxon>
        <taxon>Paenibacillaceae</taxon>
        <taxon>Chengkuizengella</taxon>
    </lineage>
</organism>
<dbReference type="SUPFAM" id="SSF53474">
    <property type="entry name" value="alpha/beta-Hydrolases"/>
    <property type="match status" value="1"/>
</dbReference>
<comment type="caution">
    <text evidence="2">The sequence shown here is derived from an EMBL/GenBank/DDBJ whole genome shotgun (WGS) entry which is preliminary data.</text>
</comment>
<protein>
    <submittedName>
        <fullName evidence="2">Alpha/beta hydrolase</fullName>
    </submittedName>
</protein>
<evidence type="ECO:0000313" key="2">
    <source>
        <dbReference type="EMBL" id="MDP5272917.1"/>
    </source>
</evidence>
<keyword evidence="3" id="KW-1185">Reference proteome</keyword>
<gene>
    <name evidence="2" type="ORF">Q5Y73_02250</name>
</gene>
<evidence type="ECO:0000259" key="1">
    <source>
        <dbReference type="Pfam" id="PF00561"/>
    </source>
</evidence>
<dbReference type="EMBL" id="JAVAMP010000001">
    <property type="protein sequence ID" value="MDP5272917.1"/>
    <property type="molecule type" value="Genomic_DNA"/>
</dbReference>